<keyword evidence="1" id="KW-0843">Virulence</keyword>
<gene>
    <name evidence="4" type="ORF">J4E00_20110</name>
</gene>
<feature type="domain" description="Protein OrfX2/OrfX3/P47" evidence="3">
    <location>
        <begin position="13"/>
        <end position="455"/>
    </location>
</feature>
<sequence length="571" mass="59569">MSTTSTTSNPISTNGWDSVSALTYEAVNQAIVALKSSPPSFSISGGSEHSLAGPYTVSANFGDWQVTEGGDGQNVWMSLPLNNGVATFPSSDNTYHFSGTAIIEVKMNYIPQPGSPTGTGTGDSKLLQILTQSTDNNVPIVSIEELTLDQKHMDSTVVATIQGALLEWLQDNLQVFNHVFAVADLNVVLSDDEAGFQWLKPTYVSYAVVDNASLKTSIFGVLAMTRNIAQYPAPTSHQISPDAIPSGCNGGFLVSEERFLTEMLLPGVYLLFYNASPADFTVGNDNTSIVNTAPLFFNLTDDDDNNYNAKVDAQNFSISILGQQLSISFTNIVYESGLGVYTHIDYKGIYVLSSNSSHQLQMDLLYTPTLRTSITLSEGRSWADIGITIAASIAGAVIGAVLGGIVDAAVTAGAEAATDTMTTAIVDGAGDALADGGTEVAADASLDEVVQVAALNAPEVLAEDAAVAAPEVANELAGDGGKTAAKGFLRRMGPKMLGSMIGGAIGAGIGSIPLILTNIGADPTDIPSLDEFAEQAISPITWPNTSGYEMVSAGLNQSMQIGINFTAGTPS</sequence>
<accession>A0ABS3QKT2</accession>
<evidence type="ECO:0000313" key="4">
    <source>
        <dbReference type="EMBL" id="MBO2011379.1"/>
    </source>
</evidence>
<comment type="caution">
    <text evidence="4">The sequence shown here is derived from an EMBL/GenBank/DDBJ whole genome shotgun (WGS) entry which is preliminary data.</text>
</comment>
<evidence type="ECO:0000313" key="5">
    <source>
        <dbReference type="Proteomes" id="UP000664369"/>
    </source>
</evidence>
<dbReference type="EMBL" id="JAGETZ010000011">
    <property type="protein sequence ID" value="MBO2011379.1"/>
    <property type="molecule type" value="Genomic_DNA"/>
</dbReference>
<evidence type="ECO:0000256" key="2">
    <source>
        <dbReference type="ARBA" id="ARBA00035010"/>
    </source>
</evidence>
<evidence type="ECO:0000259" key="3">
    <source>
        <dbReference type="Pfam" id="PF06597"/>
    </source>
</evidence>
<protein>
    <submittedName>
        <fullName evidence="4">TULIP family P47-like protein</fullName>
    </submittedName>
</protein>
<proteinExistence type="inferred from homology"/>
<name>A0ABS3QKT2_9BACT</name>
<organism evidence="4 5">
    <name type="scientific">Hymenobacter negativus</name>
    <dbReference type="NCBI Taxonomy" id="2795026"/>
    <lineage>
        <taxon>Bacteria</taxon>
        <taxon>Pseudomonadati</taxon>
        <taxon>Bacteroidota</taxon>
        <taxon>Cytophagia</taxon>
        <taxon>Cytophagales</taxon>
        <taxon>Hymenobacteraceae</taxon>
        <taxon>Hymenobacter</taxon>
    </lineage>
</organism>
<evidence type="ECO:0000256" key="1">
    <source>
        <dbReference type="ARBA" id="ARBA00023026"/>
    </source>
</evidence>
<dbReference type="Proteomes" id="UP000664369">
    <property type="component" value="Unassembled WGS sequence"/>
</dbReference>
<keyword evidence="5" id="KW-1185">Reference proteome</keyword>
<comment type="similarity">
    <text evidence="2">Belongs to the TULIP P47 family.</text>
</comment>
<reference evidence="4 5" key="1">
    <citation type="submission" date="2021-03" db="EMBL/GenBank/DDBJ databases">
        <authorList>
            <person name="Kim M.K."/>
        </authorList>
    </citation>
    <scope>NUCLEOTIDE SEQUENCE [LARGE SCALE GENOMIC DNA]</scope>
    <source>
        <strain evidence="4 5">BT442</strain>
    </source>
</reference>
<dbReference type="RefSeq" id="WP_208177072.1">
    <property type="nucleotide sequence ID" value="NZ_JAGETZ010000011.1"/>
</dbReference>
<dbReference type="Pfam" id="PF06597">
    <property type="entry name" value="Clostridium_P47"/>
    <property type="match status" value="1"/>
</dbReference>
<dbReference type="InterPro" id="IPR010567">
    <property type="entry name" value="OrfX2/OrfX3/P47"/>
</dbReference>